<dbReference type="PANTHER" id="PTHR13528:SF2">
    <property type="entry name" value="LARGE RIBOSOMAL SUBUNIT PROTEIN BL28M"/>
    <property type="match status" value="1"/>
</dbReference>
<evidence type="ECO:0000256" key="2">
    <source>
        <dbReference type="ARBA" id="ARBA00022980"/>
    </source>
</evidence>
<accession>A0A0N7L8R3</accession>
<comment type="similarity">
    <text evidence="1">Belongs to the bacterial ribosomal protein bL28 family.</text>
</comment>
<evidence type="ECO:0000256" key="4">
    <source>
        <dbReference type="ARBA" id="ARBA00035269"/>
    </source>
</evidence>
<keyword evidence="3" id="KW-0687">Ribonucleoprotein</keyword>
<feature type="compositionally biased region" description="Polar residues" evidence="5">
    <location>
        <begin position="26"/>
        <end position="37"/>
    </location>
</feature>
<dbReference type="InterPro" id="IPR037147">
    <property type="entry name" value="Ribosomal_bL28_sf"/>
</dbReference>
<dbReference type="Pfam" id="PF00830">
    <property type="entry name" value="Ribosomal_L28"/>
    <property type="match status" value="1"/>
</dbReference>
<dbReference type="InterPro" id="IPR034704">
    <property type="entry name" value="Ribosomal_bL28/bL31-like_sf"/>
</dbReference>
<proteinExistence type="inferred from homology"/>
<name>A0A0N7L8R3_9BASI</name>
<evidence type="ECO:0000256" key="1">
    <source>
        <dbReference type="ARBA" id="ARBA00008760"/>
    </source>
</evidence>
<dbReference type="Gene3D" id="2.30.170.40">
    <property type="entry name" value="Ribosomal protein L28/L24"/>
    <property type="match status" value="1"/>
</dbReference>
<protein>
    <recommendedName>
        <fullName evidence="4">Large ribosomal subunit protein bL28m</fullName>
    </recommendedName>
</protein>
<evidence type="ECO:0000256" key="5">
    <source>
        <dbReference type="SAM" id="MobiDB-lite"/>
    </source>
</evidence>
<dbReference type="FunFam" id="2.30.170.40:FF:000003">
    <property type="entry name" value="54S ribosomal protein L24"/>
    <property type="match status" value="1"/>
</dbReference>
<dbReference type="EMBL" id="CCYA01000065">
    <property type="protein sequence ID" value="CEH11706.1"/>
    <property type="molecule type" value="Genomic_DNA"/>
</dbReference>
<evidence type="ECO:0000256" key="3">
    <source>
        <dbReference type="ARBA" id="ARBA00023274"/>
    </source>
</evidence>
<dbReference type="GO" id="GO:0003735">
    <property type="term" value="F:structural constituent of ribosome"/>
    <property type="evidence" value="ECO:0007669"/>
    <property type="project" value="InterPro"/>
</dbReference>
<organism evidence="6 7">
    <name type="scientific">Ceraceosorus bombacis</name>
    <dbReference type="NCBI Taxonomy" id="401625"/>
    <lineage>
        <taxon>Eukaryota</taxon>
        <taxon>Fungi</taxon>
        <taxon>Dikarya</taxon>
        <taxon>Basidiomycota</taxon>
        <taxon>Ustilaginomycotina</taxon>
        <taxon>Exobasidiomycetes</taxon>
        <taxon>Ceraceosorales</taxon>
        <taxon>Ceraceosoraceae</taxon>
        <taxon>Ceraceosorus</taxon>
    </lineage>
</organism>
<reference evidence="6 7" key="1">
    <citation type="submission" date="2014-09" db="EMBL/GenBank/DDBJ databases">
        <authorList>
            <person name="Magalhaes I.L.F."/>
            <person name="Oliveira U."/>
            <person name="Santos F.R."/>
            <person name="Vidigal T.H.D.A."/>
            <person name="Brescovit A.D."/>
            <person name="Santos A.J."/>
        </authorList>
    </citation>
    <scope>NUCLEOTIDE SEQUENCE [LARGE SCALE GENOMIC DNA]</scope>
</reference>
<dbReference type="OrthoDB" id="361870at2759"/>
<dbReference type="GO" id="GO:0005762">
    <property type="term" value="C:mitochondrial large ribosomal subunit"/>
    <property type="evidence" value="ECO:0007669"/>
    <property type="project" value="TreeGrafter"/>
</dbReference>
<keyword evidence="7" id="KW-1185">Reference proteome</keyword>
<dbReference type="Proteomes" id="UP000054845">
    <property type="component" value="Unassembled WGS sequence"/>
</dbReference>
<dbReference type="STRING" id="401625.A0A0N7L8R3"/>
<dbReference type="SUPFAM" id="SSF143800">
    <property type="entry name" value="L28p-like"/>
    <property type="match status" value="1"/>
</dbReference>
<evidence type="ECO:0000313" key="6">
    <source>
        <dbReference type="EMBL" id="CEH11706.1"/>
    </source>
</evidence>
<dbReference type="PANTHER" id="PTHR13528">
    <property type="entry name" value="39S RIBOSOMAL PROTEIN L28, MITOCHONDRIAL"/>
    <property type="match status" value="1"/>
</dbReference>
<keyword evidence="2" id="KW-0689">Ribosomal protein</keyword>
<dbReference type="AlphaFoldDB" id="A0A0N7L8R3"/>
<evidence type="ECO:0000313" key="7">
    <source>
        <dbReference type="Proteomes" id="UP000054845"/>
    </source>
</evidence>
<sequence>MFPTLRLFSRTTYQGSRGSGPGRSGKTTFRSSPSSRATEVEAQQAGRILKRSQRGLYHGSLIQSGNNVPNSRQKTRRTWLPNVQSRNNLWSEVLQRHISTRISTRAMRTIEKYGGLDAYVANTKDALLGDFGRRLREEMGARVMAIWTSQGNAGIPSGKINFKSASRSRKDAARTTKELKTVHGKLGFMEQRALARSSSPLVNAQSLAERARLLGLARMPPKAAQGQTRLAAEQDIASEARVDNARADAAKEL</sequence>
<feature type="region of interest" description="Disordered" evidence="5">
    <location>
        <begin position="11"/>
        <end position="39"/>
    </location>
</feature>
<dbReference type="InterPro" id="IPR026569">
    <property type="entry name" value="Ribosomal_bL28"/>
</dbReference>